<dbReference type="InterPro" id="IPR035782">
    <property type="entry name" value="SPRY_RanBP9/10"/>
</dbReference>
<evidence type="ECO:0000313" key="5">
    <source>
        <dbReference type="EMBL" id="KAL1590857.1"/>
    </source>
</evidence>
<dbReference type="Pfam" id="PF10607">
    <property type="entry name" value="CTLH"/>
    <property type="match status" value="1"/>
</dbReference>
<dbReference type="InterPro" id="IPR006595">
    <property type="entry name" value="CTLH_C"/>
</dbReference>
<dbReference type="EMBL" id="JAAQHG020000001">
    <property type="protein sequence ID" value="KAL1590857.1"/>
    <property type="molecule type" value="Genomic_DNA"/>
</dbReference>
<protein>
    <recommendedName>
        <fullName evidence="7">Protein SSH4</fullName>
    </recommendedName>
</protein>
<sequence length="666" mass="74280">MSGAFHSSPRRPGSGRRPSAERSPAVPPRFQSLARIANQNTRERSEERQLEGGMEERSSSVKMRWSGDKLRYEDNLDCEEHDQHPPFFMPSYLRGNRHMEKLKRAWEMHIAELEERRDVREGHAGSRKMSGSYRGVAHEVVERAPAGLLSGSHSIAGDDVKTSRGLPSRWSEDDKWVGLEVVGDGSEVRFSGVCKTTDEAASIRTDLPMPQEFGLYYYEVTILSRCKEGLIGIGFSGRKTALNRLPGWETESWAYHGDDGFSFNCSANGKQYGPKFVTLDVIGCGVNFRTGTAFFTKNGIHLGTAFTNLKATQLFPSVGIKKSGEHIRANFGRDKFVFDIDGMMAEERRLIRDQINKTDVSLLHPPDDESTLIQKLVAQYLAHEGYVETSKAFATDVQDRSKSLSKPGSQSESTLFGAEDDVHTVNRQKIRKAILAGDIDKAIKFTDTFYPQVLLDERNKEIYFQLKCRKFVEMMLRYSELQVAATPSTVSNGHTTDDALDNQMELDDQLDREFAKQSQLQHHEGDIDMESSTSSLHKSGLMKSNDYLTAALQYGQELHAEFGGDPRPAVKDQLREVFAIMAYVDPRESIVGSLLDKRGRVGIAERVNGAILVSLGKPSSAALEKLCNQTEAFLDAVASKVGGKAGMVNVREDFLRPQDDGPTWTG</sequence>
<name>A0AB34L4E4_9PEZI</name>
<dbReference type="Pfam" id="PF00622">
    <property type="entry name" value="SPRY"/>
    <property type="match status" value="1"/>
</dbReference>
<feature type="compositionally biased region" description="Basic and acidic residues" evidence="2">
    <location>
        <begin position="517"/>
        <end position="526"/>
    </location>
</feature>
<dbReference type="InterPro" id="IPR043136">
    <property type="entry name" value="B30.2/SPRY_sf"/>
</dbReference>
<dbReference type="InterPro" id="IPR003877">
    <property type="entry name" value="SPRY_dom"/>
</dbReference>
<dbReference type="RefSeq" id="XP_069233962.1">
    <property type="nucleotide sequence ID" value="XM_069369055.1"/>
</dbReference>
<evidence type="ECO:0000259" key="4">
    <source>
        <dbReference type="PROSITE" id="PS50897"/>
    </source>
</evidence>
<dbReference type="Proteomes" id="UP000803884">
    <property type="component" value="Unassembled WGS sequence"/>
</dbReference>
<evidence type="ECO:0000256" key="1">
    <source>
        <dbReference type="ARBA" id="ARBA00002343"/>
    </source>
</evidence>
<dbReference type="SMART" id="SM00668">
    <property type="entry name" value="CTLH"/>
    <property type="match status" value="1"/>
</dbReference>
<comment type="caution">
    <text evidence="5">The sequence shown here is derived from an EMBL/GenBank/DDBJ whole genome shotgun (WGS) entry which is preliminary data.</text>
</comment>
<dbReference type="PANTHER" id="PTHR12864">
    <property type="entry name" value="RAN BINDING PROTEIN 9-RELATED"/>
    <property type="match status" value="1"/>
</dbReference>
<dbReference type="InterPro" id="IPR006594">
    <property type="entry name" value="LisH"/>
</dbReference>
<dbReference type="InterPro" id="IPR050618">
    <property type="entry name" value="Ubq-SigPath_Reg"/>
</dbReference>
<keyword evidence="6" id="KW-1185">Reference proteome</keyword>
<dbReference type="PROSITE" id="PS50897">
    <property type="entry name" value="CTLH"/>
    <property type="match status" value="1"/>
</dbReference>
<evidence type="ECO:0000313" key="6">
    <source>
        <dbReference type="Proteomes" id="UP000803884"/>
    </source>
</evidence>
<dbReference type="SUPFAM" id="SSF49899">
    <property type="entry name" value="Concanavalin A-like lectins/glucanases"/>
    <property type="match status" value="1"/>
</dbReference>
<dbReference type="InterPro" id="IPR013320">
    <property type="entry name" value="ConA-like_dom_sf"/>
</dbReference>
<dbReference type="GeneID" id="96001893"/>
<dbReference type="InterPro" id="IPR001870">
    <property type="entry name" value="B30.2/SPRY"/>
</dbReference>
<gene>
    <name evidence="5" type="ORF">WHR41_00449</name>
</gene>
<feature type="domain" description="CTLH" evidence="4">
    <location>
        <begin position="423"/>
        <end position="483"/>
    </location>
</feature>
<dbReference type="InterPro" id="IPR024964">
    <property type="entry name" value="CTLH/CRA"/>
</dbReference>
<reference evidence="5 6" key="1">
    <citation type="journal article" date="2020" name="Microbiol. Resour. Announc.">
        <title>Draft Genome Sequence of a Cladosporium Species Isolated from the Mesophotic Ascidian Didemnum maculosum.</title>
        <authorList>
            <person name="Gioti A."/>
            <person name="Siaperas R."/>
            <person name="Nikolaivits E."/>
            <person name="Le Goff G."/>
            <person name="Ouazzani J."/>
            <person name="Kotoulas G."/>
            <person name="Topakas E."/>
        </authorList>
    </citation>
    <scope>NUCLEOTIDE SEQUENCE [LARGE SCALE GENOMIC DNA]</scope>
    <source>
        <strain evidence="5 6">TM138-S3</strain>
    </source>
</reference>
<dbReference type="InterPro" id="IPR013144">
    <property type="entry name" value="CRA_dom"/>
</dbReference>
<feature type="region of interest" description="Disordered" evidence="2">
    <location>
        <begin position="517"/>
        <end position="538"/>
    </location>
</feature>
<feature type="compositionally biased region" description="Low complexity" evidence="2">
    <location>
        <begin position="10"/>
        <end position="24"/>
    </location>
</feature>
<proteinExistence type="predicted"/>
<feature type="region of interest" description="Disordered" evidence="2">
    <location>
        <begin position="1"/>
        <end position="62"/>
    </location>
</feature>
<feature type="domain" description="B30.2/SPRY" evidence="3">
    <location>
        <begin position="148"/>
        <end position="336"/>
    </location>
</feature>
<dbReference type="CDD" id="cd12909">
    <property type="entry name" value="SPRY_RanBP9_10"/>
    <property type="match status" value="1"/>
</dbReference>
<dbReference type="AlphaFoldDB" id="A0AB34L4E4"/>
<dbReference type="SMART" id="SM00757">
    <property type="entry name" value="CRA"/>
    <property type="match status" value="1"/>
</dbReference>
<evidence type="ECO:0008006" key="7">
    <source>
        <dbReference type="Google" id="ProtNLM"/>
    </source>
</evidence>
<dbReference type="Gene3D" id="2.60.120.920">
    <property type="match status" value="1"/>
</dbReference>
<dbReference type="SMART" id="SM00449">
    <property type="entry name" value="SPRY"/>
    <property type="match status" value="1"/>
</dbReference>
<dbReference type="PROSITE" id="PS50188">
    <property type="entry name" value="B302_SPRY"/>
    <property type="match status" value="1"/>
</dbReference>
<dbReference type="PROSITE" id="PS50896">
    <property type="entry name" value="LISH"/>
    <property type="match status" value="1"/>
</dbReference>
<organism evidence="5 6">
    <name type="scientific">Cladosporium halotolerans</name>
    <dbReference type="NCBI Taxonomy" id="1052096"/>
    <lineage>
        <taxon>Eukaryota</taxon>
        <taxon>Fungi</taxon>
        <taxon>Dikarya</taxon>
        <taxon>Ascomycota</taxon>
        <taxon>Pezizomycotina</taxon>
        <taxon>Dothideomycetes</taxon>
        <taxon>Dothideomycetidae</taxon>
        <taxon>Cladosporiales</taxon>
        <taxon>Cladosporiaceae</taxon>
        <taxon>Cladosporium</taxon>
    </lineage>
</organism>
<evidence type="ECO:0000256" key="2">
    <source>
        <dbReference type="SAM" id="MobiDB-lite"/>
    </source>
</evidence>
<comment type="function">
    <text evidence="1">Involved in the proteasome-dependent degradation of fructose-1,6-bisphosphatase.</text>
</comment>
<feature type="compositionally biased region" description="Basic and acidic residues" evidence="2">
    <location>
        <begin position="41"/>
        <end position="62"/>
    </location>
</feature>
<accession>A0AB34L4E4</accession>
<evidence type="ECO:0000259" key="3">
    <source>
        <dbReference type="PROSITE" id="PS50188"/>
    </source>
</evidence>